<gene>
    <name evidence="8" type="ORF">CU103_22435</name>
</gene>
<evidence type="ECO:0000256" key="2">
    <source>
        <dbReference type="ARBA" id="ARBA00009784"/>
    </source>
</evidence>
<dbReference type="OrthoDB" id="21094at2"/>
<comment type="subcellular location">
    <subcellularLocation>
        <location evidence="1 7">Cell membrane</location>
        <topology evidence="1 7">Multi-pass membrane protein</topology>
    </subcellularLocation>
</comment>
<accession>A0A2P7B535</accession>
<dbReference type="GO" id="GO:0005886">
    <property type="term" value="C:plasma membrane"/>
    <property type="evidence" value="ECO:0007669"/>
    <property type="project" value="UniProtKB-SubCell"/>
</dbReference>
<comment type="caution">
    <text evidence="8">The sequence shown here is derived from an EMBL/GenBank/DDBJ whole genome shotgun (WGS) entry which is preliminary data.</text>
</comment>
<proteinExistence type="inferred from homology"/>
<evidence type="ECO:0000256" key="4">
    <source>
        <dbReference type="ARBA" id="ARBA00022692"/>
    </source>
</evidence>
<sequence length="229" mass="24105">MNAAINTFALVLASIFPVVNPPGSALVFLGFTRGATPELRAFLARRIALNSFILLVCSFLLGALILQFYGISIPILRVGGGFIVAVSGWKLLNEGSHKELETPADAAPRTRLLDQVFYPLTLPLTTGPGSMAVVISIGLSEATINSPADRLIFVVASVVAIAVLALTILLCFTYADRIQRILGKGGTDIAVRLSAFILFCLGLQILWSGGSELLKSILVAGSAPSVPTP</sequence>
<evidence type="ECO:0000313" key="8">
    <source>
        <dbReference type="EMBL" id="PSH61572.1"/>
    </source>
</evidence>
<evidence type="ECO:0000256" key="7">
    <source>
        <dbReference type="RuleBase" id="RU362048"/>
    </source>
</evidence>
<keyword evidence="3" id="KW-1003">Cell membrane</keyword>
<dbReference type="RefSeq" id="WP_106666248.1">
    <property type="nucleotide sequence ID" value="NZ_PGGM01000012.1"/>
</dbReference>
<evidence type="ECO:0000256" key="1">
    <source>
        <dbReference type="ARBA" id="ARBA00004651"/>
    </source>
</evidence>
<dbReference type="Pfam" id="PF01914">
    <property type="entry name" value="MarC"/>
    <property type="match status" value="1"/>
</dbReference>
<dbReference type="NCBIfam" id="TIGR00427">
    <property type="entry name" value="NAAT family transporter"/>
    <property type="match status" value="1"/>
</dbReference>
<dbReference type="Proteomes" id="UP000241764">
    <property type="component" value="Unassembled WGS sequence"/>
</dbReference>
<name>A0A2P7B535_9HYPH</name>
<evidence type="ECO:0000256" key="3">
    <source>
        <dbReference type="ARBA" id="ARBA00022475"/>
    </source>
</evidence>
<dbReference type="PANTHER" id="PTHR33508">
    <property type="entry name" value="UPF0056 MEMBRANE PROTEIN YHCE"/>
    <property type="match status" value="1"/>
</dbReference>
<keyword evidence="9" id="KW-1185">Reference proteome</keyword>
<protein>
    <recommendedName>
        <fullName evidence="7">UPF0056 membrane protein</fullName>
    </recommendedName>
</protein>
<feature type="transmembrane region" description="Helical" evidence="7">
    <location>
        <begin position="151"/>
        <end position="175"/>
    </location>
</feature>
<feature type="transmembrane region" description="Helical" evidence="7">
    <location>
        <begin position="187"/>
        <end position="207"/>
    </location>
</feature>
<feature type="transmembrane region" description="Helical" evidence="7">
    <location>
        <begin position="52"/>
        <end position="69"/>
    </location>
</feature>
<dbReference type="EMBL" id="PGGM01000012">
    <property type="protein sequence ID" value="PSH61572.1"/>
    <property type="molecule type" value="Genomic_DNA"/>
</dbReference>
<keyword evidence="4 7" id="KW-0812">Transmembrane</keyword>
<feature type="transmembrane region" description="Helical" evidence="7">
    <location>
        <begin position="116"/>
        <end position="139"/>
    </location>
</feature>
<evidence type="ECO:0000256" key="5">
    <source>
        <dbReference type="ARBA" id="ARBA00022989"/>
    </source>
</evidence>
<evidence type="ECO:0000313" key="9">
    <source>
        <dbReference type="Proteomes" id="UP000241764"/>
    </source>
</evidence>
<reference evidence="9" key="1">
    <citation type="submission" date="2017-11" db="EMBL/GenBank/DDBJ databases">
        <authorList>
            <person name="Kuznetsova I."/>
            <person name="Sazanova A."/>
            <person name="Chirak E."/>
            <person name="Safronova V."/>
            <person name="Willems A."/>
        </authorList>
    </citation>
    <scope>NUCLEOTIDE SEQUENCE [LARGE SCALE GENOMIC DNA]</scope>
    <source>
        <strain evidence="9">CCBAU 03422</strain>
    </source>
</reference>
<evidence type="ECO:0000256" key="6">
    <source>
        <dbReference type="ARBA" id="ARBA00023136"/>
    </source>
</evidence>
<feature type="transmembrane region" description="Helical" evidence="7">
    <location>
        <begin position="6"/>
        <end position="31"/>
    </location>
</feature>
<comment type="similarity">
    <text evidence="2 7">Belongs to the UPF0056 (MarC) family.</text>
</comment>
<dbReference type="PANTHER" id="PTHR33508:SF1">
    <property type="entry name" value="UPF0056 MEMBRANE PROTEIN YHCE"/>
    <property type="match status" value="1"/>
</dbReference>
<comment type="caution">
    <text evidence="7">Lacks conserved residue(s) required for the propagation of feature annotation.</text>
</comment>
<keyword evidence="6 7" id="KW-0472">Membrane</keyword>
<organism evidence="8 9">
    <name type="scientific">Phyllobacterium sophorae</name>
    <dbReference type="NCBI Taxonomy" id="1520277"/>
    <lineage>
        <taxon>Bacteria</taxon>
        <taxon>Pseudomonadati</taxon>
        <taxon>Pseudomonadota</taxon>
        <taxon>Alphaproteobacteria</taxon>
        <taxon>Hyphomicrobiales</taxon>
        <taxon>Phyllobacteriaceae</taxon>
        <taxon>Phyllobacterium</taxon>
    </lineage>
</organism>
<dbReference type="AlphaFoldDB" id="A0A2P7B535"/>
<dbReference type="InterPro" id="IPR002771">
    <property type="entry name" value="Multi_antbiot-R_MarC"/>
</dbReference>
<keyword evidence="5 7" id="KW-1133">Transmembrane helix</keyword>